<keyword evidence="3" id="KW-1133">Transmembrane helix</keyword>
<dbReference type="InParanoid" id="G4YWX6"/>
<dbReference type="GeneID" id="20639165"/>
<proteinExistence type="predicted"/>
<feature type="transmembrane region" description="Helical" evidence="3">
    <location>
        <begin position="57"/>
        <end position="74"/>
    </location>
</feature>
<sequence length="698" mass="79238">MGGGSLFQVGNTVEFWRVLVHLSVLAFCLVIFEAALHHVEHKLARYDKYQQMLRKGYRELMILGLLSLGLKVIKEIPGIQADSKTMLAFQVADLSIFILALALIFQAITIFSQLRKHNNMGDRTELITAQDLVDSMNPSPLAASTASGIRRSSWYLWPQETKSYGMEVVEQRLLRHLFLRRFGLPQLFPFSKYLRRAQANQISHMIEVEPSTWVLLLAVAWGICGFVTILEDLIEDLPESRDLVEVFVAFAWILVGLHVAVLLYFRTCIRQILLAAGYSDDRDKLIDNLESIAQDEAVAWRNEAADSALDAMNRVQEELEEAEDNRNSQRHALLRHDTGLQLLVTCYRNVRRVGVVAKPRGTIGVQPESPDLNILYFSRKTWHVVVIFLLMVNGFFIALLIQCAVYDLDEVYGDFGLIPAIMVPLPVLLNTFVLQQRMFRYFVAVCSIIRADAGTMGEVVNHFSEIVELRSEFAATLLERLRQEDCSVLDLRAELDAYDPHKTGMIDVDQLRYILSAFGYRLTRFRFNSVAMLLFELSGTKVEYGQLLRLLMVCQAESPRVSAQGNQRRQHPLLRQSIMSFNDNARSFRSDRMTTLSAQQRPLLARTSMGSDTRASDFVVLTTPTLPPMSRRSINAASDPQANMKQSNGVRPRNPVLDRSHSHQFPSSTSRTLHDMFNIQRASDSRIQTASDDAYTVL</sequence>
<dbReference type="AlphaFoldDB" id="G4YWX6"/>
<feature type="region of interest" description="Disordered" evidence="2">
    <location>
        <begin position="629"/>
        <end position="671"/>
    </location>
</feature>
<dbReference type="RefSeq" id="XP_009519762.1">
    <property type="nucleotide sequence ID" value="XM_009521467.1"/>
</dbReference>
<accession>G4YWX6</accession>
<keyword evidence="3" id="KW-0472">Membrane</keyword>
<feature type="transmembrane region" description="Helical" evidence="3">
    <location>
        <begin position="94"/>
        <end position="114"/>
    </location>
</feature>
<evidence type="ECO:0000313" key="5">
    <source>
        <dbReference type="EMBL" id="EGZ24474.1"/>
    </source>
</evidence>
<gene>
    <name evidence="5" type="ORF">PHYSODRAFT_260235</name>
</gene>
<dbReference type="EMBL" id="JH159152">
    <property type="protein sequence ID" value="EGZ24474.1"/>
    <property type="molecule type" value="Genomic_DNA"/>
</dbReference>
<dbReference type="STRING" id="1094619.G4YWX6"/>
<dbReference type="GO" id="GO:0005509">
    <property type="term" value="F:calcium ion binding"/>
    <property type="evidence" value="ECO:0007669"/>
    <property type="project" value="InterPro"/>
</dbReference>
<evidence type="ECO:0000313" key="6">
    <source>
        <dbReference type="Proteomes" id="UP000002640"/>
    </source>
</evidence>
<keyword evidence="3" id="KW-0812">Transmembrane</keyword>
<feature type="transmembrane region" description="Helical" evidence="3">
    <location>
        <begin position="382"/>
        <end position="405"/>
    </location>
</feature>
<feature type="transmembrane region" description="Helical" evidence="3">
    <location>
        <begin position="417"/>
        <end position="434"/>
    </location>
</feature>
<feature type="transmembrane region" description="Helical" evidence="3">
    <location>
        <begin position="15"/>
        <end position="36"/>
    </location>
</feature>
<dbReference type="SUPFAM" id="SSF47473">
    <property type="entry name" value="EF-hand"/>
    <property type="match status" value="1"/>
</dbReference>
<name>G4YWX6_PHYSP</name>
<evidence type="ECO:0000259" key="4">
    <source>
        <dbReference type="PROSITE" id="PS50222"/>
    </source>
</evidence>
<dbReference type="PROSITE" id="PS50222">
    <property type="entry name" value="EF_HAND_2"/>
    <property type="match status" value="1"/>
</dbReference>
<evidence type="ECO:0000256" key="1">
    <source>
        <dbReference type="SAM" id="Coils"/>
    </source>
</evidence>
<feature type="coiled-coil region" evidence="1">
    <location>
        <begin position="302"/>
        <end position="332"/>
    </location>
</feature>
<dbReference type="KEGG" id="psoj:PHYSODRAFT_260235"/>
<dbReference type="InterPro" id="IPR002048">
    <property type="entry name" value="EF_hand_dom"/>
</dbReference>
<feature type="domain" description="EF-hand" evidence="4">
    <location>
        <begin position="486"/>
        <end position="521"/>
    </location>
</feature>
<protein>
    <recommendedName>
        <fullName evidence="4">EF-hand domain-containing protein</fullName>
    </recommendedName>
</protein>
<keyword evidence="1" id="KW-0175">Coiled coil</keyword>
<organism evidence="5 6">
    <name type="scientific">Phytophthora sojae (strain P6497)</name>
    <name type="common">Soybean stem and root rot agent</name>
    <name type="synonym">Phytophthora megasperma f. sp. glycines</name>
    <dbReference type="NCBI Taxonomy" id="1094619"/>
    <lineage>
        <taxon>Eukaryota</taxon>
        <taxon>Sar</taxon>
        <taxon>Stramenopiles</taxon>
        <taxon>Oomycota</taxon>
        <taxon>Peronosporomycetes</taxon>
        <taxon>Peronosporales</taxon>
        <taxon>Peronosporaceae</taxon>
        <taxon>Phytophthora</taxon>
    </lineage>
</organism>
<dbReference type="Proteomes" id="UP000002640">
    <property type="component" value="Unassembled WGS sequence"/>
</dbReference>
<feature type="transmembrane region" description="Helical" evidence="3">
    <location>
        <begin position="213"/>
        <end position="234"/>
    </location>
</feature>
<evidence type="ECO:0000256" key="2">
    <source>
        <dbReference type="SAM" id="MobiDB-lite"/>
    </source>
</evidence>
<feature type="compositionally biased region" description="Polar residues" evidence="2">
    <location>
        <begin position="632"/>
        <end position="649"/>
    </location>
</feature>
<dbReference type="InterPro" id="IPR011992">
    <property type="entry name" value="EF-hand-dom_pair"/>
</dbReference>
<reference evidence="5 6" key="1">
    <citation type="journal article" date="2006" name="Science">
        <title>Phytophthora genome sequences uncover evolutionary origins and mechanisms of pathogenesis.</title>
        <authorList>
            <person name="Tyler B.M."/>
            <person name="Tripathy S."/>
            <person name="Zhang X."/>
            <person name="Dehal P."/>
            <person name="Jiang R.H."/>
            <person name="Aerts A."/>
            <person name="Arredondo F.D."/>
            <person name="Baxter L."/>
            <person name="Bensasson D."/>
            <person name="Beynon J.L."/>
            <person name="Chapman J."/>
            <person name="Damasceno C.M."/>
            <person name="Dorrance A.E."/>
            <person name="Dou D."/>
            <person name="Dickerman A.W."/>
            <person name="Dubchak I.L."/>
            <person name="Garbelotto M."/>
            <person name="Gijzen M."/>
            <person name="Gordon S.G."/>
            <person name="Govers F."/>
            <person name="Grunwald N.J."/>
            <person name="Huang W."/>
            <person name="Ivors K.L."/>
            <person name="Jones R.W."/>
            <person name="Kamoun S."/>
            <person name="Krampis K."/>
            <person name="Lamour K.H."/>
            <person name="Lee M.K."/>
            <person name="McDonald W.H."/>
            <person name="Medina M."/>
            <person name="Meijer H.J."/>
            <person name="Nordberg E.K."/>
            <person name="Maclean D.J."/>
            <person name="Ospina-Giraldo M.D."/>
            <person name="Morris P.F."/>
            <person name="Phuntumart V."/>
            <person name="Putnam N.H."/>
            <person name="Rash S."/>
            <person name="Rose J.K."/>
            <person name="Sakihama Y."/>
            <person name="Salamov A.A."/>
            <person name="Savidor A."/>
            <person name="Scheuring C.F."/>
            <person name="Smith B.M."/>
            <person name="Sobral B.W."/>
            <person name="Terry A."/>
            <person name="Torto-Alalibo T.A."/>
            <person name="Win J."/>
            <person name="Xu Z."/>
            <person name="Zhang H."/>
            <person name="Grigoriev I.V."/>
            <person name="Rokhsar D.S."/>
            <person name="Boore J.L."/>
        </authorList>
    </citation>
    <scope>NUCLEOTIDE SEQUENCE [LARGE SCALE GENOMIC DNA]</scope>
    <source>
        <strain evidence="5 6">P6497</strain>
    </source>
</reference>
<feature type="transmembrane region" description="Helical" evidence="3">
    <location>
        <begin position="246"/>
        <end position="265"/>
    </location>
</feature>
<keyword evidence="6" id="KW-1185">Reference proteome</keyword>
<evidence type="ECO:0000256" key="3">
    <source>
        <dbReference type="SAM" id="Phobius"/>
    </source>
</evidence>